<evidence type="ECO:0000256" key="1">
    <source>
        <dbReference type="ARBA" id="ARBA00004141"/>
    </source>
</evidence>
<evidence type="ECO:0000313" key="7">
    <source>
        <dbReference type="Proteomes" id="UP000544872"/>
    </source>
</evidence>
<dbReference type="RefSeq" id="WP_184264720.1">
    <property type="nucleotide sequence ID" value="NZ_JACIIX010000013.1"/>
</dbReference>
<dbReference type="NCBIfam" id="NF037968">
    <property type="entry name" value="SemiSWEET_2"/>
    <property type="match status" value="1"/>
</dbReference>
<keyword evidence="7" id="KW-1185">Reference proteome</keyword>
<feature type="transmembrane region" description="Helical" evidence="5">
    <location>
        <begin position="12"/>
        <end position="30"/>
    </location>
</feature>
<dbReference type="InterPro" id="IPR047662">
    <property type="entry name" value="SemiSWEET"/>
</dbReference>
<dbReference type="GO" id="GO:0016020">
    <property type="term" value="C:membrane"/>
    <property type="evidence" value="ECO:0007669"/>
    <property type="project" value="UniProtKB-SubCell"/>
</dbReference>
<keyword evidence="4 5" id="KW-0472">Membrane</keyword>
<proteinExistence type="predicted"/>
<dbReference type="Proteomes" id="UP000544872">
    <property type="component" value="Unassembled WGS sequence"/>
</dbReference>
<protein>
    <submittedName>
        <fullName evidence="6">MtN3 and saliva related transmembrane protein</fullName>
    </submittedName>
</protein>
<evidence type="ECO:0000256" key="4">
    <source>
        <dbReference type="ARBA" id="ARBA00023136"/>
    </source>
</evidence>
<dbReference type="InterPro" id="IPR006603">
    <property type="entry name" value="PQ-loop_rpt"/>
</dbReference>
<feature type="transmembrane region" description="Helical" evidence="5">
    <location>
        <begin position="68"/>
        <end position="89"/>
    </location>
</feature>
<name>A0A7W9ZHS3_NOVIT</name>
<gene>
    <name evidence="6" type="ORF">FHS48_003148</name>
</gene>
<organism evidence="6 7">
    <name type="scientific">Novispirillum itersonii</name>
    <name type="common">Aquaspirillum itersonii</name>
    <dbReference type="NCBI Taxonomy" id="189"/>
    <lineage>
        <taxon>Bacteria</taxon>
        <taxon>Pseudomonadati</taxon>
        <taxon>Pseudomonadota</taxon>
        <taxon>Alphaproteobacteria</taxon>
        <taxon>Rhodospirillales</taxon>
        <taxon>Novispirillaceae</taxon>
        <taxon>Novispirillum</taxon>
    </lineage>
</organism>
<comment type="caution">
    <text evidence="6">The sequence shown here is derived from an EMBL/GenBank/DDBJ whole genome shotgun (WGS) entry which is preliminary data.</text>
</comment>
<dbReference type="Gene3D" id="1.20.1280.290">
    <property type="match status" value="1"/>
</dbReference>
<reference evidence="6 7" key="1">
    <citation type="submission" date="2020-08" db="EMBL/GenBank/DDBJ databases">
        <title>Genomic Encyclopedia of Type Strains, Phase IV (KMG-IV): sequencing the most valuable type-strain genomes for metagenomic binning, comparative biology and taxonomic classification.</title>
        <authorList>
            <person name="Goeker M."/>
        </authorList>
    </citation>
    <scope>NUCLEOTIDE SEQUENCE [LARGE SCALE GENOMIC DNA]</scope>
    <source>
        <strain evidence="6 7">DSM 11590</strain>
    </source>
</reference>
<evidence type="ECO:0000256" key="3">
    <source>
        <dbReference type="ARBA" id="ARBA00022989"/>
    </source>
</evidence>
<comment type="subcellular location">
    <subcellularLocation>
        <location evidence="1">Membrane</location>
        <topology evidence="1">Multi-pass membrane protein</topology>
    </subcellularLocation>
</comment>
<sequence>MVPESLAPYVEYVGSTAGALTTFAFLPQVIKVWRTRCADDLSFLTFAVFCLGVALWMAYGLMIDSPPLIVTNAITFVLALALVVMKIAFTRKTA</sequence>
<evidence type="ECO:0000256" key="5">
    <source>
        <dbReference type="SAM" id="Phobius"/>
    </source>
</evidence>
<dbReference type="Pfam" id="PF04193">
    <property type="entry name" value="PQ-loop"/>
    <property type="match status" value="1"/>
</dbReference>
<dbReference type="EMBL" id="JACIIX010000013">
    <property type="protein sequence ID" value="MBB6211705.1"/>
    <property type="molecule type" value="Genomic_DNA"/>
</dbReference>
<evidence type="ECO:0000313" key="6">
    <source>
        <dbReference type="EMBL" id="MBB6211705.1"/>
    </source>
</evidence>
<keyword evidence="2 5" id="KW-0812">Transmembrane</keyword>
<evidence type="ECO:0000256" key="2">
    <source>
        <dbReference type="ARBA" id="ARBA00022692"/>
    </source>
</evidence>
<feature type="transmembrane region" description="Helical" evidence="5">
    <location>
        <begin position="42"/>
        <end position="62"/>
    </location>
</feature>
<accession>A0A7W9ZHS3</accession>
<dbReference type="AlphaFoldDB" id="A0A7W9ZHS3"/>
<keyword evidence="3 5" id="KW-1133">Transmembrane helix</keyword>
<dbReference type="GO" id="GO:0051119">
    <property type="term" value="F:sugar transmembrane transporter activity"/>
    <property type="evidence" value="ECO:0007669"/>
    <property type="project" value="InterPro"/>
</dbReference>